<reference evidence="5" key="1">
    <citation type="submission" date="2022-03" db="EMBL/GenBank/DDBJ databases">
        <title>Draft Genome Sequence of Firmicute Strain S0AB, a Heterotrophic Iron/Sulfur-Oxidizing Extreme Acidophile.</title>
        <authorList>
            <person name="Vergara E."/>
            <person name="Pakostova E."/>
            <person name="Johnson D.B."/>
            <person name="Holmes D.S."/>
        </authorList>
    </citation>
    <scope>NUCLEOTIDE SEQUENCE</scope>
    <source>
        <strain evidence="5">S0AB</strain>
    </source>
</reference>
<evidence type="ECO:0000313" key="6">
    <source>
        <dbReference type="Proteomes" id="UP001139263"/>
    </source>
</evidence>
<dbReference type="PROSITE" id="PS51387">
    <property type="entry name" value="FAD_PCMH"/>
    <property type="match status" value="1"/>
</dbReference>
<protein>
    <recommendedName>
        <fullName evidence="4">FAD-binding PCMH-type domain-containing protein</fullName>
    </recommendedName>
</protein>
<dbReference type="EMBL" id="JALBUF010000001">
    <property type="protein sequence ID" value="MCI0182144.1"/>
    <property type="molecule type" value="Genomic_DNA"/>
</dbReference>
<dbReference type="Proteomes" id="UP001139263">
    <property type="component" value="Unassembled WGS sequence"/>
</dbReference>
<evidence type="ECO:0000256" key="3">
    <source>
        <dbReference type="ARBA" id="ARBA00023002"/>
    </source>
</evidence>
<dbReference type="SUPFAM" id="SSF56176">
    <property type="entry name" value="FAD-binding/transporter-associated domain-like"/>
    <property type="match status" value="1"/>
</dbReference>
<dbReference type="InterPro" id="IPR006094">
    <property type="entry name" value="Oxid_FAD_bind_N"/>
</dbReference>
<evidence type="ECO:0000256" key="1">
    <source>
        <dbReference type="ARBA" id="ARBA00022630"/>
    </source>
</evidence>
<dbReference type="RefSeq" id="WP_241711760.1">
    <property type="nucleotide sequence ID" value="NZ_JALBUF010000001.1"/>
</dbReference>
<keyword evidence="3" id="KW-0560">Oxidoreductase</keyword>
<dbReference type="InterPro" id="IPR016164">
    <property type="entry name" value="FAD-linked_Oxase-like_C"/>
</dbReference>
<dbReference type="PANTHER" id="PTHR11748:SF103">
    <property type="entry name" value="GLYCOLATE OXIDASE SUBUNIT GLCE"/>
    <property type="match status" value="1"/>
</dbReference>
<dbReference type="AlphaFoldDB" id="A0A9X1V6F2"/>
<dbReference type="InterPro" id="IPR016166">
    <property type="entry name" value="FAD-bd_PCMH"/>
</dbReference>
<dbReference type="GO" id="GO:0016491">
    <property type="term" value="F:oxidoreductase activity"/>
    <property type="evidence" value="ECO:0007669"/>
    <property type="project" value="UniProtKB-KW"/>
</dbReference>
<evidence type="ECO:0000313" key="5">
    <source>
        <dbReference type="EMBL" id="MCI0182144.1"/>
    </source>
</evidence>
<keyword evidence="1" id="KW-0285">Flavoprotein</keyword>
<evidence type="ECO:0000256" key="2">
    <source>
        <dbReference type="ARBA" id="ARBA00022827"/>
    </source>
</evidence>
<name>A0A9X1V6F2_9BACL</name>
<dbReference type="Gene3D" id="3.30.465.10">
    <property type="match status" value="1"/>
</dbReference>
<sequence length="435" mass="47683">MTPLESARIIRDHIADKLHVEAQIDEELGYALTGQCSPVVLVVPTHEEQITNILCTAYEHKWKVMPIGALTQVEMGFASEAVDIALSLKRLDRVIEYSPTDMTIAVGAGITLTALQEVTRVHGQRLPFDPVCHKEATIGGLIATNVSGPSRALYGSLRDITIGLTVVYPDGQMIRTGGKVVKNVAGYDMTKLFIGSLGTLCVITEVIFKLKPIPQQSDVNLIEVKYNDLAVLITKLRTSDMVTSQFELMSVHELSERDEFLLAVGCDEHVAAAEVQAKRIQSICGAMSLRVTHLTGKAADDYWDSYRTHLAGQRSVIRFTCAPTFIVEIAKEMQVNIDQNVFIGISVTVPIGTGRLYVHPLNESSTLHVLRMCRELLYTYDGSAVIEKAPQTRMTLVDVEPLGVLQDAVKTLTVGIKQTIDQRGILSPGRFVGGI</sequence>
<accession>A0A9X1V6F2</accession>
<dbReference type="InterPro" id="IPR036318">
    <property type="entry name" value="FAD-bd_PCMH-like_sf"/>
</dbReference>
<comment type="caution">
    <text evidence="5">The sequence shown here is derived from an EMBL/GenBank/DDBJ whole genome shotgun (WGS) entry which is preliminary data.</text>
</comment>
<proteinExistence type="predicted"/>
<keyword evidence="2" id="KW-0274">FAD</keyword>
<organism evidence="5 6">
    <name type="scientific">Sulfoacidibacillus ferrooxidans</name>
    <dbReference type="NCBI Taxonomy" id="2005001"/>
    <lineage>
        <taxon>Bacteria</taxon>
        <taxon>Bacillati</taxon>
        <taxon>Bacillota</taxon>
        <taxon>Bacilli</taxon>
        <taxon>Bacillales</taxon>
        <taxon>Alicyclobacillaceae</taxon>
        <taxon>Sulfoacidibacillus</taxon>
    </lineage>
</organism>
<gene>
    <name evidence="5" type="ORF">MM817_00400</name>
</gene>
<dbReference type="PANTHER" id="PTHR11748">
    <property type="entry name" value="D-LACTATE DEHYDROGENASE"/>
    <property type="match status" value="1"/>
</dbReference>
<dbReference type="SUPFAM" id="SSF55103">
    <property type="entry name" value="FAD-linked oxidases, C-terminal domain"/>
    <property type="match status" value="1"/>
</dbReference>
<evidence type="ECO:0000259" key="4">
    <source>
        <dbReference type="PROSITE" id="PS51387"/>
    </source>
</evidence>
<dbReference type="InterPro" id="IPR016169">
    <property type="entry name" value="FAD-bd_PCMH_sub2"/>
</dbReference>
<dbReference type="Pfam" id="PF01565">
    <property type="entry name" value="FAD_binding_4"/>
    <property type="match status" value="1"/>
</dbReference>
<keyword evidence="6" id="KW-1185">Reference proteome</keyword>
<feature type="domain" description="FAD-binding PCMH-type" evidence="4">
    <location>
        <begin position="34"/>
        <end position="213"/>
    </location>
</feature>
<dbReference type="GO" id="GO:0071949">
    <property type="term" value="F:FAD binding"/>
    <property type="evidence" value="ECO:0007669"/>
    <property type="project" value="InterPro"/>
</dbReference>